<dbReference type="SUPFAM" id="SSF53474">
    <property type="entry name" value="alpha/beta-Hydrolases"/>
    <property type="match status" value="1"/>
</dbReference>
<evidence type="ECO:0000256" key="4">
    <source>
        <dbReference type="ARBA" id="ARBA00022723"/>
    </source>
</evidence>
<keyword evidence="3" id="KW-0119">Carbohydrate metabolism</keyword>
<comment type="catalytic activity">
    <reaction evidence="9">
        <text>feruloyl-polysaccharide + H2O = ferulate + polysaccharide.</text>
        <dbReference type="EC" id="3.1.1.73"/>
    </reaction>
</comment>
<dbReference type="EC" id="3.1.1.-" evidence="10"/>
<dbReference type="InterPro" id="IPR029058">
    <property type="entry name" value="AB_hydrolase_fold"/>
</dbReference>
<accession>A0ABR3XQW4</accession>
<keyword evidence="8" id="KW-1015">Disulfide bond</keyword>
<keyword evidence="2" id="KW-0719">Serine esterase</keyword>
<protein>
    <recommendedName>
        <fullName evidence="10">Carboxylic ester hydrolase</fullName>
        <ecNumber evidence="10">3.1.1.-</ecNumber>
    </recommendedName>
</protein>
<evidence type="ECO:0000313" key="11">
    <source>
        <dbReference type="EMBL" id="KAL1878100.1"/>
    </source>
</evidence>
<dbReference type="PANTHER" id="PTHR33938">
    <property type="entry name" value="FERULOYL ESTERASE B-RELATED"/>
    <property type="match status" value="1"/>
</dbReference>
<organism evidence="11 12">
    <name type="scientific">Phialemonium thermophilum</name>
    <dbReference type="NCBI Taxonomy" id="223376"/>
    <lineage>
        <taxon>Eukaryota</taxon>
        <taxon>Fungi</taxon>
        <taxon>Dikarya</taxon>
        <taxon>Ascomycota</taxon>
        <taxon>Pezizomycotina</taxon>
        <taxon>Sordariomycetes</taxon>
        <taxon>Sordariomycetidae</taxon>
        <taxon>Cephalothecales</taxon>
        <taxon>Cephalothecaceae</taxon>
        <taxon>Phialemonium</taxon>
    </lineage>
</organism>
<dbReference type="Pfam" id="PF07519">
    <property type="entry name" value="Tannase"/>
    <property type="match status" value="1"/>
</dbReference>
<evidence type="ECO:0000256" key="6">
    <source>
        <dbReference type="ARBA" id="ARBA00022801"/>
    </source>
</evidence>
<evidence type="ECO:0000256" key="2">
    <source>
        <dbReference type="ARBA" id="ARBA00022487"/>
    </source>
</evidence>
<keyword evidence="3" id="KW-0624">Polysaccharide degradation</keyword>
<comment type="similarity">
    <text evidence="1 10">Belongs to the tannase family.</text>
</comment>
<evidence type="ECO:0000313" key="12">
    <source>
        <dbReference type="Proteomes" id="UP001586593"/>
    </source>
</evidence>
<dbReference type="InterPro" id="IPR011118">
    <property type="entry name" value="Tannase/feruloyl_esterase"/>
</dbReference>
<keyword evidence="3" id="KW-0858">Xylan degradation</keyword>
<evidence type="ECO:0000256" key="3">
    <source>
        <dbReference type="ARBA" id="ARBA00022651"/>
    </source>
</evidence>
<evidence type="ECO:0000256" key="5">
    <source>
        <dbReference type="ARBA" id="ARBA00022729"/>
    </source>
</evidence>
<dbReference type="Proteomes" id="UP001586593">
    <property type="component" value="Unassembled WGS sequence"/>
</dbReference>
<evidence type="ECO:0000256" key="9">
    <source>
        <dbReference type="ARBA" id="ARBA00034075"/>
    </source>
</evidence>
<gene>
    <name evidence="11" type="ORF">VTK73DRAFT_8061</name>
</gene>
<evidence type="ECO:0000256" key="8">
    <source>
        <dbReference type="ARBA" id="ARBA00023157"/>
    </source>
</evidence>
<name>A0ABR3XQW4_9PEZI</name>
<dbReference type="EMBL" id="JAZHXJ010000056">
    <property type="protein sequence ID" value="KAL1878100.1"/>
    <property type="molecule type" value="Genomic_DNA"/>
</dbReference>
<evidence type="ECO:0000256" key="1">
    <source>
        <dbReference type="ARBA" id="ARBA00006249"/>
    </source>
</evidence>
<dbReference type="PANTHER" id="PTHR33938:SF15">
    <property type="entry name" value="FERULOYL ESTERASE B-RELATED"/>
    <property type="match status" value="1"/>
</dbReference>
<keyword evidence="5" id="KW-0732">Signal</keyword>
<proteinExistence type="inferred from homology"/>
<evidence type="ECO:0000256" key="7">
    <source>
        <dbReference type="ARBA" id="ARBA00022837"/>
    </source>
</evidence>
<evidence type="ECO:0000256" key="10">
    <source>
        <dbReference type="RuleBase" id="RU361238"/>
    </source>
</evidence>
<sequence>MAVGNGGFAGTVDNANMMLQLNKGFAVAGGDSGHLASQNNDGSGAPGVYLPYMHDRNQLEAWIHNAVSIFTGPAKCIVEAYYGSPARYSYYYGCSTGGAQGFSLAQFHPDLFDGIYAGSPGNWYSHLALSFLWNFVKTQNESFIPQTTLDAITAAVLDQCDMLDGVEDRMLENPLLCDFDLGTMACGSATANASACLSPAQLLAAKDIYAGPPSTANGAETYPGFSVGSESSWHLQEATPESLADAFSIPLLQNVVYDDLNYNPLDFDFEKDVGVVNEKLGRYIDAVSTDLSKFRKNGGKMIVTQGWADPYNAAIWPIQHLQDMETFFGGDISDFFNLFMVPGGGHCGGSPYYPASPATYHVAEALVAWVERGEKPSSVLSTGTNGGANLSRLLCPWPQTATYVGGEIKQVKN</sequence>
<keyword evidence="6 10" id="KW-0378">Hydrolase</keyword>
<keyword evidence="4" id="KW-0479">Metal-binding</keyword>
<reference evidence="11 12" key="1">
    <citation type="journal article" date="2024" name="Commun. Biol.">
        <title>Comparative genomic analysis of thermophilic fungi reveals convergent evolutionary adaptations and gene losses.</title>
        <authorList>
            <person name="Steindorff A.S."/>
            <person name="Aguilar-Pontes M.V."/>
            <person name="Robinson A.J."/>
            <person name="Andreopoulos B."/>
            <person name="LaButti K."/>
            <person name="Kuo A."/>
            <person name="Mondo S."/>
            <person name="Riley R."/>
            <person name="Otillar R."/>
            <person name="Haridas S."/>
            <person name="Lipzen A."/>
            <person name="Grimwood J."/>
            <person name="Schmutz J."/>
            <person name="Clum A."/>
            <person name="Reid I.D."/>
            <person name="Moisan M.C."/>
            <person name="Butler G."/>
            <person name="Nguyen T.T.M."/>
            <person name="Dewar K."/>
            <person name="Conant G."/>
            <person name="Drula E."/>
            <person name="Henrissat B."/>
            <person name="Hansel C."/>
            <person name="Singer S."/>
            <person name="Hutchinson M.I."/>
            <person name="de Vries R.P."/>
            <person name="Natvig D.O."/>
            <person name="Powell A.J."/>
            <person name="Tsang A."/>
            <person name="Grigoriev I.V."/>
        </authorList>
    </citation>
    <scope>NUCLEOTIDE SEQUENCE [LARGE SCALE GENOMIC DNA]</scope>
    <source>
        <strain evidence="11 12">ATCC 24622</strain>
    </source>
</reference>
<comment type="caution">
    <text evidence="11">The sequence shown here is derived from an EMBL/GenBank/DDBJ whole genome shotgun (WGS) entry which is preliminary data.</text>
</comment>
<keyword evidence="7" id="KW-0106">Calcium</keyword>
<keyword evidence="12" id="KW-1185">Reference proteome</keyword>